<evidence type="ECO:0000256" key="1">
    <source>
        <dbReference type="SAM" id="MobiDB-lite"/>
    </source>
</evidence>
<organism evidence="2 3">
    <name type="scientific">Bifidobacterium bifidum</name>
    <dbReference type="NCBI Taxonomy" id="1681"/>
    <lineage>
        <taxon>Bacteria</taxon>
        <taxon>Bacillati</taxon>
        <taxon>Actinomycetota</taxon>
        <taxon>Actinomycetes</taxon>
        <taxon>Bifidobacteriales</taxon>
        <taxon>Bifidobacteriaceae</taxon>
        <taxon>Bifidobacterium</taxon>
    </lineage>
</organism>
<evidence type="ECO:0000313" key="2">
    <source>
        <dbReference type="EMBL" id="RHJ23522.1"/>
    </source>
</evidence>
<dbReference type="Proteomes" id="UP000283727">
    <property type="component" value="Unassembled WGS sequence"/>
</dbReference>
<comment type="caution">
    <text evidence="2">The sequence shown here is derived from an EMBL/GenBank/DDBJ whole genome shotgun (WGS) entry which is preliminary data.</text>
</comment>
<protein>
    <submittedName>
        <fullName evidence="2">ABC transporter ATP-binding protein</fullName>
    </submittedName>
</protein>
<keyword evidence="2" id="KW-0067">ATP-binding</keyword>
<reference evidence="2 3" key="1">
    <citation type="submission" date="2018-08" db="EMBL/GenBank/DDBJ databases">
        <title>A genome reference for cultivated species of the human gut microbiota.</title>
        <authorList>
            <person name="Zou Y."/>
            <person name="Xue W."/>
            <person name="Luo G."/>
        </authorList>
    </citation>
    <scope>NUCLEOTIDE SEQUENCE [LARGE SCALE GENOMIC DNA]</scope>
    <source>
        <strain evidence="2 3">AM12-10</strain>
    </source>
</reference>
<feature type="region of interest" description="Disordered" evidence="1">
    <location>
        <begin position="82"/>
        <end position="103"/>
    </location>
</feature>
<sequence length="103" mass="10862">MLVGLAAIHHHNANLGRFSHVFLPCHVLHILGHSLIRAMAHRPVTIRLLQNPPNSAGWAPVRLALPMARTTPSRCGAYANASAGGGLSSAARRGGGLIQPTPR</sequence>
<dbReference type="EMBL" id="QRLR01000003">
    <property type="protein sequence ID" value="RHJ23522.1"/>
    <property type="molecule type" value="Genomic_DNA"/>
</dbReference>
<keyword evidence="2" id="KW-0547">Nucleotide-binding</keyword>
<gene>
    <name evidence="2" type="ORF">DW137_06740</name>
</gene>
<proteinExistence type="predicted"/>
<dbReference type="AlphaFoldDB" id="A0A415C4Z2"/>
<accession>A0A415C4Z2</accession>
<dbReference type="GO" id="GO:0005524">
    <property type="term" value="F:ATP binding"/>
    <property type="evidence" value="ECO:0007669"/>
    <property type="project" value="UniProtKB-KW"/>
</dbReference>
<evidence type="ECO:0000313" key="3">
    <source>
        <dbReference type="Proteomes" id="UP000283727"/>
    </source>
</evidence>
<name>A0A415C4Z2_BIFBI</name>
<feature type="compositionally biased region" description="Gly residues" evidence="1">
    <location>
        <begin position="83"/>
        <end position="97"/>
    </location>
</feature>